<dbReference type="PATRIC" id="fig|338187.36.peg.5320"/>
<proteinExistence type="predicted"/>
<gene>
    <name evidence="1" type="ordered locus">VIBHAR_06469</name>
</gene>
<protein>
    <submittedName>
        <fullName evidence="1">Uncharacterized protein</fullName>
    </submittedName>
</protein>
<dbReference type="Proteomes" id="UP000008152">
    <property type="component" value="Chromosome II"/>
</dbReference>
<name>A7N865_VIBC1</name>
<dbReference type="KEGG" id="vha:VIBHAR_06469"/>
<accession>A7N865</accession>
<evidence type="ECO:0000313" key="2">
    <source>
        <dbReference type="Proteomes" id="UP000008152"/>
    </source>
</evidence>
<sequence length="39" mass="4528">MRQSSGEKMWGSLRLKSTISLWLKCYGGFKRCLGIKQHI</sequence>
<evidence type="ECO:0000313" key="1">
    <source>
        <dbReference type="EMBL" id="ABU74360.1"/>
    </source>
</evidence>
<dbReference type="AlphaFoldDB" id="A7N865"/>
<organism evidence="1 2">
    <name type="scientific">Vibrio campbellii (strain ATCC BAA-1116)</name>
    <dbReference type="NCBI Taxonomy" id="2902295"/>
    <lineage>
        <taxon>Bacteria</taxon>
        <taxon>Pseudomonadati</taxon>
        <taxon>Pseudomonadota</taxon>
        <taxon>Gammaproteobacteria</taxon>
        <taxon>Vibrionales</taxon>
        <taxon>Vibrionaceae</taxon>
        <taxon>Vibrio</taxon>
    </lineage>
</organism>
<dbReference type="EMBL" id="CP000790">
    <property type="protein sequence ID" value="ABU74360.1"/>
    <property type="molecule type" value="Genomic_DNA"/>
</dbReference>
<reference evidence="1 2" key="1">
    <citation type="submission" date="2007-08" db="EMBL/GenBank/DDBJ databases">
        <authorList>
            <consortium name="The Vibrio harveyi Genome Sequencing Project"/>
            <person name="Bassler B."/>
            <person name="Clifton S.W."/>
            <person name="Fulton L."/>
            <person name="Delehaunty K."/>
            <person name="Fronick C."/>
            <person name="Harrison M."/>
            <person name="Markivic C."/>
            <person name="Fulton R."/>
            <person name="Tin-Wollam A.-M."/>
            <person name="Shah N."/>
            <person name="Pepin K."/>
            <person name="Nash W."/>
            <person name="Thiruvilangam P."/>
            <person name="Bhonagiri V."/>
            <person name="Waters C."/>
            <person name="Tu K.C."/>
            <person name="Irgon J."/>
            <person name="Wilson R.K."/>
        </authorList>
    </citation>
    <scope>NUCLEOTIDE SEQUENCE [LARGE SCALE GENOMIC DNA]</scope>
    <source>
        <strain evidence="2">ATCC BAA-1116 / BB120</strain>
    </source>
</reference>